<feature type="transmembrane region" description="Helical" evidence="1">
    <location>
        <begin position="20"/>
        <end position="41"/>
    </location>
</feature>
<evidence type="ECO:0008006" key="4">
    <source>
        <dbReference type="Google" id="ProtNLM"/>
    </source>
</evidence>
<dbReference type="RefSeq" id="WP_084073573.1">
    <property type="nucleotide sequence ID" value="NZ_JRKJ01000018.1"/>
</dbReference>
<dbReference type="Proteomes" id="UP000030518">
    <property type="component" value="Unassembled WGS sequence"/>
</dbReference>
<proteinExistence type="predicted"/>
<dbReference type="EMBL" id="JRKJ01000018">
    <property type="protein sequence ID" value="KGQ18554.1"/>
    <property type="molecule type" value="Genomic_DNA"/>
</dbReference>
<keyword evidence="1" id="KW-0472">Membrane</keyword>
<comment type="caution">
    <text evidence="2">The sequence shown here is derived from an EMBL/GenBank/DDBJ whole genome shotgun (WGS) entry which is preliminary data.</text>
</comment>
<dbReference type="NCBIfam" id="TIGR03949">
    <property type="entry name" value="bact_IIb_cerein"/>
    <property type="match status" value="1"/>
</dbReference>
<evidence type="ECO:0000313" key="3">
    <source>
        <dbReference type="Proteomes" id="UP000030518"/>
    </source>
</evidence>
<dbReference type="NCBIfam" id="TIGR01847">
    <property type="entry name" value="bacteriocin_sig"/>
    <property type="match status" value="1"/>
</dbReference>
<evidence type="ECO:0000313" key="2">
    <source>
        <dbReference type="EMBL" id="KGQ18554.1"/>
    </source>
</evidence>
<protein>
    <recommendedName>
        <fullName evidence="4">Class IIb bacteriocin, lactobin A/cerein 7B family</fullName>
    </recommendedName>
</protein>
<accession>A0A0A2WZZ2</accession>
<sequence length="51" mass="5299">MGKRVRELSESELEQVNGGTLATAIALAALGGAVFAFGYEVGKDMAARDAR</sequence>
<keyword evidence="3" id="KW-1185">Reference proteome</keyword>
<evidence type="ECO:0000256" key="1">
    <source>
        <dbReference type="SAM" id="Phobius"/>
    </source>
</evidence>
<dbReference type="InterPro" id="IPR023991">
    <property type="entry name" value="Bacteriocin_IIb_lactobn/cerein"/>
</dbReference>
<dbReference type="InterPro" id="IPR010133">
    <property type="entry name" value="Bacteriocin_signal_seq"/>
</dbReference>
<keyword evidence="1" id="KW-1133">Transmembrane helix</keyword>
<name>A0A0A2WZZ2_9GAMM</name>
<keyword evidence="1" id="KW-0812">Transmembrane</keyword>
<dbReference type="AlphaFoldDB" id="A0A0A2WZZ2"/>
<reference evidence="2 3" key="1">
    <citation type="submission" date="2014-09" db="EMBL/GenBank/DDBJ databases">
        <title>Genome sequences of Lysobacter dokdonensis DS-58.</title>
        <authorList>
            <person name="Kim J.F."/>
            <person name="Kwak M.-J."/>
        </authorList>
    </citation>
    <scope>NUCLEOTIDE SEQUENCE [LARGE SCALE GENOMIC DNA]</scope>
    <source>
        <strain evidence="2 3">DS-58</strain>
    </source>
</reference>
<gene>
    <name evidence="2" type="ORF">LF41_580</name>
</gene>
<organism evidence="2 3">
    <name type="scientific">Lysobacter dokdonensis DS-58</name>
    <dbReference type="NCBI Taxonomy" id="1300345"/>
    <lineage>
        <taxon>Bacteria</taxon>
        <taxon>Pseudomonadati</taxon>
        <taxon>Pseudomonadota</taxon>
        <taxon>Gammaproteobacteria</taxon>
        <taxon>Lysobacterales</taxon>
        <taxon>Lysobacteraceae</taxon>
        <taxon>Noviluteimonas</taxon>
    </lineage>
</organism>